<comment type="caution">
    <text evidence="3">The sequence shown here is derived from an EMBL/GenBank/DDBJ whole genome shotgun (WGS) entry which is preliminary data.</text>
</comment>
<dbReference type="SMART" id="SM00422">
    <property type="entry name" value="HTH_MERR"/>
    <property type="match status" value="1"/>
</dbReference>
<evidence type="ECO:0000256" key="1">
    <source>
        <dbReference type="ARBA" id="ARBA00023125"/>
    </source>
</evidence>
<reference evidence="3 4" key="1">
    <citation type="journal article" date="2014" name="Genome Biol. Evol.">
        <title>Acetic acid bacteria genomes reveal functional traits for adaptation to life in insect guts.</title>
        <authorList>
            <person name="Chouaia B."/>
            <person name="Gaiarsa S."/>
            <person name="Crotti E."/>
            <person name="Comandatore F."/>
            <person name="Degli Esposti M."/>
            <person name="Ricci I."/>
            <person name="Alma A."/>
            <person name="Favia G."/>
            <person name="Bandi C."/>
            <person name="Daffonchio D."/>
        </authorList>
    </citation>
    <scope>NUCLEOTIDE SEQUENCE [LARGE SCALE GENOMIC DNA]</scope>
    <source>
        <strain evidence="3 4">SF2.1</strain>
    </source>
</reference>
<evidence type="ECO:0000313" key="3">
    <source>
        <dbReference type="EMBL" id="CDG38233.1"/>
    </source>
</evidence>
<evidence type="ECO:0000259" key="2">
    <source>
        <dbReference type="PROSITE" id="PS50937"/>
    </source>
</evidence>
<keyword evidence="1" id="KW-0238">DNA-binding</keyword>
<gene>
    <name evidence="3" type="ORF">ASAP_0188</name>
</gene>
<dbReference type="Pfam" id="PF07739">
    <property type="entry name" value="TipAS"/>
    <property type="match status" value="1"/>
</dbReference>
<dbReference type="PANTHER" id="PTHR30204:SF90">
    <property type="entry name" value="HTH-TYPE TRANSCRIPTIONAL ACTIVATOR MTA"/>
    <property type="match status" value="1"/>
</dbReference>
<feature type="domain" description="HTH merR-type" evidence="2">
    <location>
        <begin position="12"/>
        <end position="78"/>
    </location>
</feature>
<sequence length="272" mass="30933">MKERGIVMRDRSIGEMAAQSGLSIRSLRHLEEKGLIAPRRTEAGRRVYGAREVNLITKILLLRQAGYRLSEISAVMIAPSLDARSLIETQILHLGAKQREIETMLRRLRHMSDLLETRETPDADRLCSLIKEAQTIMTQQDLRTVAKQYFTEEEWNRWQALGAGLFPGETRTTYEQNWAALITRVEDAIKQGVAPGSPQALSLLNEWMTLQQPMVDALGKDHWNKAAKMYADMESWETETAKAPFSAEVYRFMTETGRLSRTGEKQVSQGQP</sequence>
<reference evidence="3 4" key="2">
    <citation type="journal article" date="2014" name="PLoS ONE">
        <title>Evolution of mitochondria reconstructed from the energy metabolism of living bacteria.</title>
        <authorList>
            <person name="Degli Esposti M."/>
            <person name="Chouaia B."/>
            <person name="Comandatore F."/>
            <person name="Crotti E."/>
            <person name="Sassera D."/>
            <person name="Lievens P.M."/>
            <person name="Daffonchio D."/>
            <person name="Bandi C."/>
        </authorList>
    </citation>
    <scope>NUCLEOTIDE SEQUENCE [LARGE SCALE GENOMIC DNA]</scope>
    <source>
        <strain evidence="3 4">SF2.1</strain>
    </source>
</reference>
<dbReference type="Gene3D" id="1.10.1660.10">
    <property type="match status" value="1"/>
</dbReference>
<dbReference type="AlphaFoldDB" id="A0A060QC44"/>
<protein>
    <submittedName>
        <fullName evidence="3">Transcriptional regulator, MerR family</fullName>
    </submittedName>
</protein>
<dbReference type="InterPro" id="IPR012925">
    <property type="entry name" value="TipAS_dom"/>
</dbReference>
<proteinExistence type="predicted"/>
<dbReference type="InterPro" id="IPR047057">
    <property type="entry name" value="MerR_fam"/>
</dbReference>
<dbReference type="GO" id="GO:0003677">
    <property type="term" value="F:DNA binding"/>
    <property type="evidence" value="ECO:0007669"/>
    <property type="project" value="UniProtKB-KW"/>
</dbReference>
<dbReference type="SUPFAM" id="SSF46955">
    <property type="entry name" value="Putative DNA-binding domain"/>
    <property type="match status" value="1"/>
</dbReference>
<dbReference type="eggNOG" id="COG0789">
    <property type="taxonomic scope" value="Bacteria"/>
</dbReference>
<dbReference type="CDD" id="cd01106">
    <property type="entry name" value="HTH_TipAL-Mta"/>
    <property type="match status" value="1"/>
</dbReference>
<dbReference type="GO" id="GO:0003700">
    <property type="term" value="F:DNA-binding transcription factor activity"/>
    <property type="evidence" value="ECO:0007669"/>
    <property type="project" value="InterPro"/>
</dbReference>
<evidence type="ECO:0000313" key="4">
    <source>
        <dbReference type="Proteomes" id="UP000027583"/>
    </source>
</evidence>
<dbReference type="PROSITE" id="PS50937">
    <property type="entry name" value="HTH_MERR_2"/>
    <property type="match status" value="1"/>
</dbReference>
<accession>A0A060QC44</accession>
<dbReference type="Pfam" id="PF13411">
    <property type="entry name" value="MerR_1"/>
    <property type="match status" value="1"/>
</dbReference>
<dbReference type="InterPro" id="IPR000551">
    <property type="entry name" value="MerR-type_HTH_dom"/>
</dbReference>
<dbReference type="Proteomes" id="UP000027583">
    <property type="component" value="Unassembled WGS sequence"/>
</dbReference>
<dbReference type="InterPro" id="IPR009061">
    <property type="entry name" value="DNA-bd_dom_put_sf"/>
</dbReference>
<dbReference type="EMBL" id="CBLX010000003">
    <property type="protein sequence ID" value="CDG38233.1"/>
    <property type="molecule type" value="Genomic_DNA"/>
</dbReference>
<dbReference type="PANTHER" id="PTHR30204">
    <property type="entry name" value="REDOX-CYCLING DRUG-SENSING TRANSCRIPTIONAL ACTIVATOR SOXR"/>
    <property type="match status" value="1"/>
</dbReference>
<organism evidence="3 4">
    <name type="scientific">Asaia bogorensis</name>
    <dbReference type="NCBI Taxonomy" id="91915"/>
    <lineage>
        <taxon>Bacteria</taxon>
        <taxon>Pseudomonadati</taxon>
        <taxon>Pseudomonadota</taxon>
        <taxon>Alphaproteobacteria</taxon>
        <taxon>Acetobacterales</taxon>
        <taxon>Acetobacteraceae</taxon>
        <taxon>Asaia</taxon>
    </lineage>
</organism>
<name>A0A060QC44_9PROT</name>